<organism evidence="1 2">
    <name type="scientific">Thermomonospora echinospora</name>
    <dbReference type="NCBI Taxonomy" id="1992"/>
    <lineage>
        <taxon>Bacteria</taxon>
        <taxon>Bacillati</taxon>
        <taxon>Actinomycetota</taxon>
        <taxon>Actinomycetes</taxon>
        <taxon>Streptosporangiales</taxon>
        <taxon>Thermomonosporaceae</taxon>
        <taxon>Thermomonospora</taxon>
    </lineage>
</organism>
<reference evidence="2" key="1">
    <citation type="submission" date="2016-10" db="EMBL/GenBank/DDBJ databases">
        <authorList>
            <person name="Varghese N."/>
            <person name="Submissions S."/>
        </authorList>
    </citation>
    <scope>NUCLEOTIDE SEQUENCE [LARGE SCALE GENOMIC DNA]</scope>
    <source>
        <strain evidence="2">DSM 43163</strain>
    </source>
</reference>
<dbReference type="AlphaFoldDB" id="A0A1H6AYD2"/>
<gene>
    <name evidence="1" type="ORF">SAMN04489712_106106</name>
</gene>
<proteinExistence type="predicted"/>
<sequence>MRKLERAVCPKCEQGRLAPVMYGYPDFTDELERMLAAGELVLGGCMPGPERWGCPRCRARYVELPGPDSRWGDIVWGIPVEIQATRGCGPERALVTVRRNDPWTLTFQFDDGLWQRPTIVALGDDLFGAFQGLCRAAAKRGVKLLVNGARRDVHRCQVDAPDTHHLVSLLRPGRPAALSDTANLLDPAPEDGLGTPDEQNDHLARWFRSLPNA</sequence>
<name>A0A1H6AYD2_9ACTN</name>
<dbReference type="RefSeq" id="WP_103938635.1">
    <property type="nucleotide sequence ID" value="NZ_FNVO01000006.1"/>
</dbReference>
<dbReference type="Proteomes" id="UP000236723">
    <property type="component" value="Unassembled WGS sequence"/>
</dbReference>
<dbReference type="EMBL" id="FNVO01000006">
    <property type="protein sequence ID" value="SEG53643.1"/>
    <property type="molecule type" value="Genomic_DNA"/>
</dbReference>
<protein>
    <submittedName>
        <fullName evidence="1">Uncharacterized protein</fullName>
    </submittedName>
</protein>
<accession>A0A1H6AYD2</accession>
<dbReference type="OrthoDB" id="3541981at2"/>
<evidence type="ECO:0000313" key="1">
    <source>
        <dbReference type="EMBL" id="SEG53643.1"/>
    </source>
</evidence>
<keyword evidence="2" id="KW-1185">Reference proteome</keyword>
<evidence type="ECO:0000313" key="2">
    <source>
        <dbReference type="Proteomes" id="UP000236723"/>
    </source>
</evidence>